<dbReference type="Gene3D" id="2.130.10.10">
    <property type="entry name" value="YVTN repeat-like/Quinoprotein amine dehydrogenase"/>
    <property type="match status" value="2"/>
</dbReference>
<dbReference type="AlphaFoldDB" id="A0A556N3R2"/>
<keyword evidence="1" id="KW-1133">Transmembrane helix</keyword>
<gene>
    <name evidence="2" type="ORF">FO442_05940</name>
</gene>
<evidence type="ECO:0000313" key="3">
    <source>
        <dbReference type="Proteomes" id="UP000316008"/>
    </source>
</evidence>
<comment type="caution">
    <text evidence="2">The sequence shown here is derived from an EMBL/GenBank/DDBJ whole genome shotgun (WGS) entry which is preliminary data.</text>
</comment>
<keyword evidence="1" id="KW-0812">Transmembrane</keyword>
<dbReference type="InterPro" id="IPR011047">
    <property type="entry name" value="Quinoprotein_ADH-like_sf"/>
</dbReference>
<name>A0A556N3R2_9FLAO</name>
<sequence length="538" mass="60308">MVRAFKLFVVYGIVFLAGYLGTGITLHYVKPEVRILPEFVENILDGGAIWKVQYPEQSDISMFDQRSYNSEAHDPEEAILFTDDYNSKNGIFCFRGNAQRNAPTRGLLKGRPKNVRLDWEFITGYDGRTTEYGSWGGGSGWTGQPLVIKWPGNIAKRLHGMEAVYPDQADFREVIVGSLCGDIYFIDWKTGKATRPHVTIENPIKGTVSVDPRMNGLLYVGQGIKNGERFGAYIFNMFTGEEIFFRNGLDPKARRAWGAFDSNSLVDAKTGYWIHPAENGQIYKTKITNGKTIPKPFIFNYQVQKHPDLGIESSFGAWNNLGWFGDNGGNVFCLNLMTMKPVWYLDNYDDTDASMVVDLQEDNHPFLFIGNEVDKQGETGTAHIRKIDGLTGKEVWDVSRKSTNTKLNGRVNSGGVLASVLPGKKKANHLVYGIFSRVNGTLAGEFVAIDKVTGKEKFTIPMDYYSWASPIDLYDKKGNCYIFFTDVYGTIYLVDGLSGEIIVKRKTDCVWESSPVAWGNRIVVGSRGKKIVSFVIEN</sequence>
<accession>A0A556N3R2</accession>
<dbReference type="PANTHER" id="PTHR34512">
    <property type="entry name" value="CELL SURFACE PROTEIN"/>
    <property type="match status" value="1"/>
</dbReference>
<dbReference type="PANTHER" id="PTHR34512:SF30">
    <property type="entry name" value="OUTER MEMBRANE PROTEIN ASSEMBLY FACTOR BAMB"/>
    <property type="match status" value="1"/>
</dbReference>
<dbReference type="RefSeq" id="WP_144332236.1">
    <property type="nucleotide sequence ID" value="NZ_VLPL01000002.1"/>
</dbReference>
<dbReference type="InterPro" id="IPR015943">
    <property type="entry name" value="WD40/YVTN_repeat-like_dom_sf"/>
</dbReference>
<dbReference type="OrthoDB" id="105314at2"/>
<evidence type="ECO:0000256" key="1">
    <source>
        <dbReference type="SAM" id="Phobius"/>
    </source>
</evidence>
<reference evidence="2 3" key="1">
    <citation type="submission" date="2019-07" db="EMBL/GenBank/DDBJ databases">
        <authorList>
            <person name="Huq M.A."/>
        </authorList>
    </citation>
    <scope>NUCLEOTIDE SEQUENCE [LARGE SCALE GENOMIC DNA]</scope>
    <source>
        <strain evidence="2 3">MAH-3</strain>
    </source>
</reference>
<evidence type="ECO:0000313" key="2">
    <source>
        <dbReference type="EMBL" id="TSJ46699.1"/>
    </source>
</evidence>
<dbReference type="Proteomes" id="UP000316008">
    <property type="component" value="Unassembled WGS sequence"/>
</dbReference>
<keyword evidence="1" id="KW-0472">Membrane</keyword>
<keyword evidence="3" id="KW-1185">Reference proteome</keyword>
<feature type="transmembrane region" description="Helical" evidence="1">
    <location>
        <begin position="7"/>
        <end position="29"/>
    </location>
</feature>
<proteinExistence type="predicted"/>
<protein>
    <submittedName>
        <fullName evidence="2">PQQ-like beta-propeller repeat protein</fullName>
    </submittedName>
</protein>
<dbReference type="EMBL" id="VLPL01000002">
    <property type="protein sequence ID" value="TSJ46699.1"/>
    <property type="molecule type" value="Genomic_DNA"/>
</dbReference>
<organism evidence="2 3">
    <name type="scientific">Fluviicola chungangensis</name>
    <dbReference type="NCBI Taxonomy" id="2597671"/>
    <lineage>
        <taxon>Bacteria</taxon>
        <taxon>Pseudomonadati</taxon>
        <taxon>Bacteroidota</taxon>
        <taxon>Flavobacteriia</taxon>
        <taxon>Flavobacteriales</taxon>
        <taxon>Crocinitomicaceae</taxon>
        <taxon>Fluviicola</taxon>
    </lineage>
</organism>
<dbReference type="SUPFAM" id="SSF50998">
    <property type="entry name" value="Quinoprotein alcohol dehydrogenase-like"/>
    <property type="match status" value="1"/>
</dbReference>